<protein>
    <submittedName>
        <fullName evidence="2">Uncharacterized protein</fullName>
    </submittedName>
</protein>
<gene>
    <name evidence="2" type="ORF">MM236_08230</name>
</gene>
<evidence type="ECO:0000313" key="3">
    <source>
        <dbReference type="Proteomes" id="UP001165488"/>
    </source>
</evidence>
<feature type="signal peptide" evidence="1">
    <location>
        <begin position="1"/>
        <end position="20"/>
    </location>
</feature>
<comment type="caution">
    <text evidence="2">The sequence shown here is derived from an EMBL/GenBank/DDBJ whole genome shotgun (WGS) entry which is preliminary data.</text>
</comment>
<proteinExistence type="predicted"/>
<feature type="chain" id="PRO_5045645092" evidence="1">
    <location>
        <begin position="21"/>
        <end position="530"/>
    </location>
</feature>
<organism evidence="2 3">
    <name type="scientific">Belliella calami</name>
    <dbReference type="NCBI Taxonomy" id="2923436"/>
    <lineage>
        <taxon>Bacteria</taxon>
        <taxon>Pseudomonadati</taxon>
        <taxon>Bacteroidota</taxon>
        <taxon>Cytophagia</taxon>
        <taxon>Cytophagales</taxon>
        <taxon>Cyclobacteriaceae</taxon>
        <taxon>Belliella</taxon>
    </lineage>
</organism>
<sequence>MKRIIISCLILLFVNLEISAQQFDWEEKVFVHLSKNIAITGEPIWFSIDVESTDTTFVPSMAYIELVNRNGISVHQLLIPLENGKGSNNFKAPLHLISDHYLFRCYTRSSAFTGEKGVFNQLITIINPEKPAPIVTNSKTQDTIVIKDQTKRNLISESTLTKNSSSTIKIPKSGILSISISNPFLDEKYDGRISNNIYKPLPMDKVLPEPYGHVVHARVRSGSSNQPYYLSAHGRQNYFNIAKPNEVGEMFFELASFKDVNFLLAQKYDQSSAMDFELISPFLNLQFLDGFELPALELKREQESFLENLILAGRVEEYYYKPETMGNGLINTEIKPDKTYILDDYNRFENVEITLKEYIPEVYVRKSNRNVLFKVMNDPTGIVFQENPLLLIDNMPIMDANAFAAFDPKGIEKIDLINRKFYFNDQAYDGVISLTSKIGDFGGFELPKEALYLDYYKFASKIKLRDRGVNPNREDKNFPDFRNLIYWNDEAESGIDNIYPSELSGTYVIRHSFFDGNEWSTSIDKIEVRN</sequence>
<evidence type="ECO:0000313" key="2">
    <source>
        <dbReference type="EMBL" id="MCH7397973.1"/>
    </source>
</evidence>
<dbReference type="EMBL" id="JAKZGS010000004">
    <property type="protein sequence ID" value="MCH7397973.1"/>
    <property type="molecule type" value="Genomic_DNA"/>
</dbReference>
<dbReference type="Proteomes" id="UP001165488">
    <property type="component" value="Unassembled WGS sequence"/>
</dbReference>
<keyword evidence="3" id="KW-1185">Reference proteome</keyword>
<evidence type="ECO:0000256" key="1">
    <source>
        <dbReference type="SAM" id="SignalP"/>
    </source>
</evidence>
<dbReference type="RefSeq" id="WP_241274481.1">
    <property type="nucleotide sequence ID" value="NZ_JAKZGS010000004.1"/>
</dbReference>
<name>A0ABS9UNY2_9BACT</name>
<accession>A0ABS9UNY2</accession>
<keyword evidence="1" id="KW-0732">Signal</keyword>
<reference evidence="2" key="1">
    <citation type="submission" date="2022-03" db="EMBL/GenBank/DDBJ databases">
        <title>De novo assembled genomes of Belliella spp. (Cyclobacteriaceae) strains.</title>
        <authorList>
            <person name="Szabo A."/>
            <person name="Korponai K."/>
            <person name="Felfoldi T."/>
        </authorList>
    </citation>
    <scope>NUCLEOTIDE SEQUENCE</scope>
    <source>
        <strain evidence="2">DSM 107340</strain>
    </source>
</reference>